<feature type="compositionally biased region" description="Low complexity" evidence="7">
    <location>
        <begin position="228"/>
        <end position="251"/>
    </location>
</feature>
<dbReference type="GO" id="GO:0006515">
    <property type="term" value="P:protein quality control for misfolded or incompletely synthesized proteins"/>
    <property type="evidence" value="ECO:0007669"/>
    <property type="project" value="TreeGrafter"/>
</dbReference>
<feature type="region of interest" description="Disordered" evidence="7">
    <location>
        <begin position="228"/>
        <end position="256"/>
    </location>
</feature>
<evidence type="ECO:0000313" key="8">
    <source>
        <dbReference type="EMBL" id="KUN03152.1"/>
    </source>
</evidence>
<dbReference type="GO" id="GO:0051117">
    <property type="term" value="F:ATPase binding"/>
    <property type="evidence" value="ECO:0007669"/>
    <property type="project" value="TreeGrafter"/>
</dbReference>
<evidence type="ECO:0000256" key="5">
    <source>
        <dbReference type="ARBA" id="ARBA00022825"/>
    </source>
</evidence>
<dbReference type="NCBIfam" id="NF045542">
    <property type="entry name" value="Clp_rel_HeadMat"/>
    <property type="match status" value="1"/>
</dbReference>
<dbReference type="InterPro" id="IPR029045">
    <property type="entry name" value="ClpP/crotonase-like_dom_sf"/>
</dbReference>
<dbReference type="PANTHER" id="PTHR10381:SF70">
    <property type="entry name" value="ATP-DEPENDENT CLP PROTEASE PROTEOLYTIC SUBUNIT"/>
    <property type="match status" value="1"/>
</dbReference>
<dbReference type="RefSeq" id="WP_067127787.1">
    <property type="nucleotide sequence ID" value="NZ_KQ948215.1"/>
</dbReference>
<evidence type="ECO:0000256" key="2">
    <source>
        <dbReference type="ARBA" id="ARBA00022490"/>
    </source>
</evidence>
<dbReference type="SUPFAM" id="SSF52096">
    <property type="entry name" value="ClpP/crotonase"/>
    <property type="match status" value="1"/>
</dbReference>
<gene>
    <name evidence="8" type="ORF">AQI95_24655</name>
</gene>
<dbReference type="PRINTS" id="PR00127">
    <property type="entry name" value="CLPPROTEASEP"/>
</dbReference>
<name>A0A101P1E7_9ACTN</name>
<comment type="similarity">
    <text evidence="1 6">Belongs to the peptidase S14 family.</text>
</comment>
<dbReference type="GO" id="GO:0004252">
    <property type="term" value="F:serine-type endopeptidase activity"/>
    <property type="evidence" value="ECO:0007669"/>
    <property type="project" value="InterPro"/>
</dbReference>
<dbReference type="InterPro" id="IPR023562">
    <property type="entry name" value="ClpP/TepA"/>
</dbReference>
<accession>A0A101P1E7</accession>
<feature type="compositionally biased region" description="Basic and acidic residues" evidence="7">
    <location>
        <begin position="370"/>
        <end position="385"/>
    </location>
</feature>
<dbReference type="PANTHER" id="PTHR10381">
    <property type="entry name" value="ATP-DEPENDENT CLP PROTEASE PROTEOLYTIC SUBUNIT"/>
    <property type="match status" value="1"/>
</dbReference>
<feature type="region of interest" description="Disordered" evidence="7">
    <location>
        <begin position="370"/>
        <end position="396"/>
    </location>
</feature>
<organism evidence="8 9">
    <name type="scientific">Streptomyces yokosukanensis</name>
    <dbReference type="NCBI Taxonomy" id="67386"/>
    <lineage>
        <taxon>Bacteria</taxon>
        <taxon>Bacillati</taxon>
        <taxon>Actinomycetota</taxon>
        <taxon>Actinomycetes</taxon>
        <taxon>Kitasatosporales</taxon>
        <taxon>Streptomycetaceae</taxon>
        <taxon>Streptomyces</taxon>
    </lineage>
</organism>
<dbReference type="Gene3D" id="3.90.226.10">
    <property type="entry name" value="2-enoyl-CoA Hydratase, Chain A, domain 1"/>
    <property type="match status" value="1"/>
</dbReference>
<keyword evidence="4" id="KW-0378">Hydrolase</keyword>
<evidence type="ECO:0000256" key="7">
    <source>
        <dbReference type="SAM" id="MobiDB-lite"/>
    </source>
</evidence>
<evidence type="ECO:0000313" key="9">
    <source>
        <dbReference type="Proteomes" id="UP000053127"/>
    </source>
</evidence>
<keyword evidence="2" id="KW-0963">Cytoplasm</keyword>
<reference evidence="8 9" key="1">
    <citation type="submission" date="2015-10" db="EMBL/GenBank/DDBJ databases">
        <title>Draft genome sequence of Streptomyces yokosukanensis DSM 40224, type strain for the species Streptomyces yokosukanensis.</title>
        <authorList>
            <person name="Ruckert C."/>
            <person name="Winkler A."/>
            <person name="Kalinowski J."/>
            <person name="Kampfer P."/>
            <person name="Glaeser S."/>
        </authorList>
    </citation>
    <scope>NUCLEOTIDE SEQUENCE [LARGE SCALE GENOMIC DNA]</scope>
    <source>
        <strain evidence="8 9">DSM 40224</strain>
    </source>
</reference>
<keyword evidence="3" id="KW-0645">Protease</keyword>
<keyword evidence="9" id="KW-1185">Reference proteome</keyword>
<evidence type="ECO:0000256" key="3">
    <source>
        <dbReference type="ARBA" id="ARBA00022670"/>
    </source>
</evidence>
<dbReference type="CDD" id="cd07016">
    <property type="entry name" value="S14_ClpP_1"/>
    <property type="match status" value="1"/>
</dbReference>
<dbReference type="GO" id="GO:0004176">
    <property type="term" value="F:ATP-dependent peptidase activity"/>
    <property type="evidence" value="ECO:0007669"/>
    <property type="project" value="InterPro"/>
</dbReference>
<dbReference type="Pfam" id="PF00574">
    <property type="entry name" value="CLP_protease"/>
    <property type="match status" value="1"/>
</dbReference>
<protein>
    <recommendedName>
        <fullName evidence="6">ATP-dependent Clp protease proteolytic subunit</fullName>
    </recommendedName>
</protein>
<evidence type="ECO:0000256" key="6">
    <source>
        <dbReference type="RuleBase" id="RU003567"/>
    </source>
</evidence>
<dbReference type="EMBL" id="LMWN01000035">
    <property type="protein sequence ID" value="KUN03152.1"/>
    <property type="molecule type" value="Genomic_DNA"/>
</dbReference>
<dbReference type="Proteomes" id="UP000053127">
    <property type="component" value="Unassembled WGS sequence"/>
</dbReference>
<evidence type="ECO:0000256" key="4">
    <source>
        <dbReference type="ARBA" id="ARBA00022801"/>
    </source>
</evidence>
<dbReference type="InterPro" id="IPR001907">
    <property type="entry name" value="ClpP"/>
</dbReference>
<dbReference type="OrthoDB" id="9806592at2"/>
<dbReference type="STRING" id="67386.AQI95_24655"/>
<comment type="caution">
    <text evidence="8">The sequence shown here is derived from an EMBL/GenBank/DDBJ whole genome shotgun (WGS) entry which is preliminary data.</text>
</comment>
<keyword evidence="5" id="KW-0720">Serine protease</keyword>
<dbReference type="GO" id="GO:0009368">
    <property type="term" value="C:endopeptidase Clp complex"/>
    <property type="evidence" value="ECO:0007669"/>
    <property type="project" value="TreeGrafter"/>
</dbReference>
<feature type="region of interest" description="Disordered" evidence="7">
    <location>
        <begin position="305"/>
        <end position="337"/>
    </location>
</feature>
<evidence type="ECO:0000256" key="1">
    <source>
        <dbReference type="ARBA" id="ARBA00007039"/>
    </source>
</evidence>
<dbReference type="AlphaFoldDB" id="A0A101P1E7"/>
<feature type="compositionally biased region" description="Acidic residues" evidence="7">
    <location>
        <begin position="308"/>
        <end position="317"/>
    </location>
</feature>
<sequence length="413" mass="43470">MDIEAMRRRARRLTNLVQQPPAAGWYRVIRNTAGGPTRVDIYDEIGGSWFSEGVTAVDFVNELSQITGDLEVHINSPGGDVFDGIAIYNSLAQRPGNVTTVVDGLAASAASFIAQAGTTRVVAPGAMVMIHDASGACFGNAGDMRDLADLLDKVSDNLASIYADRAGGDAENWRTAMRHETWYTADEAVAAGLAHRVAERPEQNALAAVAQFDLSVFAHVPDRLQNSAAPAAAPKATAAQPAEPKAEQPAPVHGVESMPLTNKALPVHHTATVDEPWDGPAAVAAMPNDASVLQYCHAWMDSSADDGTTADDPDGDADDKKSSYKFPHHKSKGGPANLAACRNGLARLEGSSIPAGDKAGVKAHLQAHLDDANKGGDDGKDEPQDHAGLPGWLHNHDTAPLPAWLVDAEEATK</sequence>
<proteinExistence type="inferred from homology"/>